<reference evidence="1" key="1">
    <citation type="journal article" date="2017" name="Gigascience">
        <title>The genome draft of coconut (Cocos nucifera).</title>
        <authorList>
            <person name="Xiao Y."/>
            <person name="Xu P."/>
            <person name="Fan H."/>
            <person name="Baudouin L."/>
            <person name="Xia W."/>
            <person name="Bocs S."/>
            <person name="Xu J."/>
            <person name="Li Q."/>
            <person name="Guo A."/>
            <person name="Zhou L."/>
            <person name="Li J."/>
            <person name="Wu Y."/>
            <person name="Ma Z."/>
            <person name="Armero A."/>
            <person name="Issali A.E."/>
            <person name="Liu N."/>
            <person name="Peng M."/>
            <person name="Yang Y."/>
        </authorList>
    </citation>
    <scope>NUCLEOTIDE SEQUENCE</scope>
    <source>
        <tissue evidence="1">Spear leaf of Hainan Tall coconut</tissue>
    </source>
</reference>
<sequence length="133" mass="14493">MSEKIHHHVAELLTAMKEQGNGMPPLVENNTTRTMLLPSTDNNILMFPITKGQGKKPELVEKQMPGKANSFSSTGLQIPGAPLLIPLPTLKAALAPSPPLPPATNTMGDISSTAYLEEAFQRRKSLCPHCRRR</sequence>
<accession>A0A8K0IVR4</accession>
<gene>
    <name evidence="1" type="ORF">COCNU_14G008610</name>
</gene>
<dbReference type="Proteomes" id="UP000797356">
    <property type="component" value="Chromosome 14"/>
</dbReference>
<organism evidence="1 2">
    <name type="scientific">Cocos nucifera</name>
    <name type="common">Coconut palm</name>
    <dbReference type="NCBI Taxonomy" id="13894"/>
    <lineage>
        <taxon>Eukaryota</taxon>
        <taxon>Viridiplantae</taxon>
        <taxon>Streptophyta</taxon>
        <taxon>Embryophyta</taxon>
        <taxon>Tracheophyta</taxon>
        <taxon>Spermatophyta</taxon>
        <taxon>Magnoliopsida</taxon>
        <taxon>Liliopsida</taxon>
        <taxon>Arecaceae</taxon>
        <taxon>Arecoideae</taxon>
        <taxon>Cocoseae</taxon>
        <taxon>Attaleinae</taxon>
        <taxon>Cocos</taxon>
    </lineage>
</organism>
<name>A0A8K0IVR4_COCNU</name>
<proteinExistence type="predicted"/>
<protein>
    <submittedName>
        <fullName evidence="1">Uncharacterized protein</fullName>
    </submittedName>
</protein>
<evidence type="ECO:0000313" key="1">
    <source>
        <dbReference type="EMBL" id="KAG1368393.1"/>
    </source>
</evidence>
<keyword evidence="2" id="KW-1185">Reference proteome</keyword>
<evidence type="ECO:0000313" key="2">
    <source>
        <dbReference type="Proteomes" id="UP000797356"/>
    </source>
</evidence>
<dbReference type="AlphaFoldDB" id="A0A8K0IVR4"/>
<reference evidence="1" key="2">
    <citation type="submission" date="2019-07" db="EMBL/GenBank/DDBJ databases">
        <authorList>
            <person name="Yang Y."/>
            <person name="Bocs S."/>
            <person name="Baudouin L."/>
        </authorList>
    </citation>
    <scope>NUCLEOTIDE SEQUENCE</scope>
    <source>
        <tissue evidence="1">Spear leaf of Hainan Tall coconut</tissue>
    </source>
</reference>
<dbReference type="EMBL" id="CM017885">
    <property type="protein sequence ID" value="KAG1368393.1"/>
    <property type="molecule type" value="Genomic_DNA"/>
</dbReference>
<comment type="caution">
    <text evidence="1">The sequence shown here is derived from an EMBL/GenBank/DDBJ whole genome shotgun (WGS) entry which is preliminary data.</text>
</comment>